<proteinExistence type="inferred from homology"/>
<dbReference type="RefSeq" id="WP_078253611.1">
    <property type="nucleotide sequence ID" value="NZ_MUYU01000007.1"/>
</dbReference>
<dbReference type="Gene3D" id="1.20.1050.10">
    <property type="match status" value="1"/>
</dbReference>
<comment type="similarity">
    <text evidence="1">Belongs to the GST superfamily. Zeta family.</text>
</comment>
<dbReference type="InterPro" id="IPR010987">
    <property type="entry name" value="Glutathione-S-Trfase_C-like"/>
</dbReference>
<accession>A0A1T0CRZ9</accession>
<dbReference type="GO" id="GO:0006749">
    <property type="term" value="P:glutathione metabolic process"/>
    <property type="evidence" value="ECO:0007669"/>
    <property type="project" value="TreeGrafter"/>
</dbReference>
<comment type="caution">
    <text evidence="4">The sequence shown here is derived from an EMBL/GenBank/DDBJ whole genome shotgun (WGS) entry which is preliminary data.</text>
</comment>
<dbReference type="InterPro" id="IPR034330">
    <property type="entry name" value="GST_Zeta_C"/>
</dbReference>
<dbReference type="Pfam" id="PF13409">
    <property type="entry name" value="GST_N_2"/>
    <property type="match status" value="1"/>
</dbReference>
<gene>
    <name evidence="4" type="ORF">B0680_03220</name>
</gene>
<dbReference type="NCBIfam" id="TIGR01262">
    <property type="entry name" value="maiA"/>
    <property type="match status" value="1"/>
</dbReference>
<dbReference type="Gene3D" id="3.40.30.10">
    <property type="entry name" value="Glutaredoxin"/>
    <property type="match status" value="1"/>
</dbReference>
<evidence type="ECO:0000259" key="2">
    <source>
        <dbReference type="PROSITE" id="PS50404"/>
    </source>
</evidence>
<dbReference type="FunFam" id="1.20.1050.10:FF:000017">
    <property type="entry name" value="Maleylacetoacetate isomerase"/>
    <property type="match status" value="1"/>
</dbReference>
<dbReference type="Proteomes" id="UP000189800">
    <property type="component" value="Unassembled WGS sequence"/>
</dbReference>
<dbReference type="OrthoDB" id="509852at2"/>
<dbReference type="InterPro" id="IPR036282">
    <property type="entry name" value="Glutathione-S-Trfase_C_sf"/>
</dbReference>
<dbReference type="SFLD" id="SFLDS00019">
    <property type="entry name" value="Glutathione_Transferase_(cytos"/>
    <property type="match status" value="1"/>
</dbReference>
<dbReference type="CDD" id="cd03191">
    <property type="entry name" value="GST_C_Zeta"/>
    <property type="match status" value="1"/>
</dbReference>
<keyword evidence="4" id="KW-0413">Isomerase</keyword>
<evidence type="ECO:0000256" key="1">
    <source>
        <dbReference type="ARBA" id="ARBA00010007"/>
    </source>
</evidence>
<dbReference type="SUPFAM" id="SSF52833">
    <property type="entry name" value="Thioredoxin-like"/>
    <property type="match status" value="1"/>
</dbReference>
<dbReference type="CDD" id="cd03042">
    <property type="entry name" value="GST_N_Zeta"/>
    <property type="match status" value="1"/>
</dbReference>
<dbReference type="SUPFAM" id="SSF47616">
    <property type="entry name" value="GST C-terminal domain-like"/>
    <property type="match status" value="1"/>
</dbReference>
<evidence type="ECO:0000259" key="3">
    <source>
        <dbReference type="PROSITE" id="PS50405"/>
    </source>
</evidence>
<dbReference type="PROSITE" id="PS50405">
    <property type="entry name" value="GST_CTER"/>
    <property type="match status" value="1"/>
</dbReference>
<dbReference type="InterPro" id="IPR004045">
    <property type="entry name" value="Glutathione_S-Trfase_N"/>
</dbReference>
<evidence type="ECO:0000313" key="4">
    <source>
        <dbReference type="EMBL" id="OOS25125.1"/>
    </source>
</evidence>
<dbReference type="InterPro" id="IPR034333">
    <property type="entry name" value="GST_Zeta_N"/>
</dbReference>
<sequence>MKLYSYFRSSASYRVRIALALKGLDASIIPVNLVKGDQKTDDYLAINPQGLVPSLQVDDAVLSQSLAIIEYLEEVDNTVPLLPSDAIGRATVRAMAQLIACEVHPLNNLRVLQYLTGELGIDDTTKMAWYAHWIHQGFASLEMMLKQHAGKFCYGDTPTMADCCLIPQVYNAKRFDVDISVYPLINQIVANCETLPAFIKAHPDHQPDTPVA</sequence>
<dbReference type="InterPro" id="IPR005955">
    <property type="entry name" value="GST_Zeta"/>
</dbReference>
<keyword evidence="5" id="KW-1185">Reference proteome</keyword>
<evidence type="ECO:0000313" key="5">
    <source>
        <dbReference type="Proteomes" id="UP000189800"/>
    </source>
</evidence>
<feature type="domain" description="GST C-terminal" evidence="3">
    <location>
        <begin position="85"/>
        <end position="211"/>
    </location>
</feature>
<reference evidence="4 5" key="1">
    <citation type="submission" date="2017-02" db="EMBL/GenBank/DDBJ databases">
        <title>Draft genome sequence of Moraxella pluranimalium CCUG 54913T type strain.</title>
        <authorList>
            <person name="Salva-Serra F."/>
            <person name="Engstrom-Jakobsson H."/>
            <person name="Thorell K."/>
            <person name="Jaen-Luchoro D."/>
            <person name="Gonzales-Siles L."/>
            <person name="Karlsson R."/>
            <person name="Yazdan S."/>
            <person name="Boulund F."/>
            <person name="Johnning A."/>
            <person name="Engstrand L."/>
            <person name="Kristiansson E."/>
            <person name="Moore E."/>
        </authorList>
    </citation>
    <scope>NUCLEOTIDE SEQUENCE [LARGE SCALE GENOMIC DNA]</scope>
    <source>
        <strain evidence="4 5">CCUG 54913</strain>
    </source>
</reference>
<protein>
    <submittedName>
        <fullName evidence="4">Maleylacetoacetate isomerase</fullName>
    </submittedName>
</protein>
<dbReference type="SFLD" id="SFLDG00358">
    <property type="entry name" value="Main_(cytGST)"/>
    <property type="match status" value="1"/>
</dbReference>
<dbReference type="GO" id="GO:0005737">
    <property type="term" value="C:cytoplasm"/>
    <property type="evidence" value="ECO:0007669"/>
    <property type="project" value="InterPro"/>
</dbReference>
<name>A0A1T0CRZ9_9GAMM</name>
<dbReference type="PANTHER" id="PTHR42673">
    <property type="entry name" value="MALEYLACETOACETATE ISOMERASE"/>
    <property type="match status" value="1"/>
</dbReference>
<dbReference type="AlphaFoldDB" id="A0A1T0CRZ9"/>
<organism evidence="4 5">
    <name type="scientific">Moraxella pluranimalium</name>
    <dbReference type="NCBI Taxonomy" id="470453"/>
    <lineage>
        <taxon>Bacteria</taxon>
        <taxon>Pseudomonadati</taxon>
        <taxon>Pseudomonadota</taxon>
        <taxon>Gammaproteobacteria</taxon>
        <taxon>Moraxellales</taxon>
        <taxon>Moraxellaceae</taxon>
        <taxon>Moraxella</taxon>
    </lineage>
</organism>
<dbReference type="GO" id="GO:0006559">
    <property type="term" value="P:L-phenylalanine catabolic process"/>
    <property type="evidence" value="ECO:0007669"/>
    <property type="project" value="TreeGrafter"/>
</dbReference>
<dbReference type="GO" id="GO:0004364">
    <property type="term" value="F:glutathione transferase activity"/>
    <property type="evidence" value="ECO:0007669"/>
    <property type="project" value="TreeGrafter"/>
</dbReference>
<feature type="domain" description="GST N-terminal" evidence="2">
    <location>
        <begin position="1"/>
        <end position="80"/>
    </location>
</feature>
<dbReference type="InterPro" id="IPR036249">
    <property type="entry name" value="Thioredoxin-like_sf"/>
</dbReference>
<dbReference type="InterPro" id="IPR040079">
    <property type="entry name" value="Glutathione_S-Trfase"/>
</dbReference>
<dbReference type="PANTHER" id="PTHR42673:SF21">
    <property type="entry name" value="GLUTATHIONE S-TRANSFERASE YFCF"/>
    <property type="match status" value="1"/>
</dbReference>
<dbReference type="STRING" id="470453.B0680_03220"/>
<dbReference type="EMBL" id="MUYU01000007">
    <property type="protein sequence ID" value="OOS25125.1"/>
    <property type="molecule type" value="Genomic_DNA"/>
</dbReference>
<dbReference type="PROSITE" id="PS50404">
    <property type="entry name" value="GST_NTER"/>
    <property type="match status" value="1"/>
</dbReference>
<dbReference type="GO" id="GO:0016034">
    <property type="term" value="F:maleylacetoacetate isomerase activity"/>
    <property type="evidence" value="ECO:0007669"/>
    <property type="project" value="TreeGrafter"/>
</dbReference>